<keyword evidence="2" id="KW-0812">Transmembrane</keyword>
<evidence type="ECO:0000256" key="2">
    <source>
        <dbReference type="SAM" id="Phobius"/>
    </source>
</evidence>
<proteinExistence type="predicted"/>
<accession>A0A6A4GC02</accession>
<dbReference type="AlphaFoldDB" id="A0A6A4GC02"/>
<feature type="region of interest" description="Disordered" evidence="1">
    <location>
        <begin position="62"/>
        <end position="110"/>
    </location>
</feature>
<keyword evidence="2" id="KW-0472">Membrane</keyword>
<evidence type="ECO:0000313" key="3">
    <source>
        <dbReference type="EMBL" id="KAE9383014.1"/>
    </source>
</evidence>
<dbReference type="Proteomes" id="UP000799118">
    <property type="component" value="Unassembled WGS sequence"/>
</dbReference>
<feature type="compositionally biased region" description="Basic and acidic residues" evidence="1">
    <location>
        <begin position="129"/>
        <end position="149"/>
    </location>
</feature>
<name>A0A6A4GC02_9AGAR</name>
<feature type="compositionally biased region" description="Polar residues" evidence="1">
    <location>
        <begin position="84"/>
        <end position="93"/>
    </location>
</feature>
<feature type="compositionally biased region" description="Basic and acidic residues" evidence="1">
    <location>
        <begin position="27"/>
        <end position="36"/>
    </location>
</feature>
<feature type="transmembrane region" description="Helical" evidence="2">
    <location>
        <begin position="200"/>
        <end position="218"/>
    </location>
</feature>
<feature type="compositionally biased region" description="Basic and acidic residues" evidence="1">
    <location>
        <begin position="168"/>
        <end position="181"/>
    </location>
</feature>
<feature type="compositionally biased region" description="Polar residues" evidence="1">
    <location>
        <begin position="1"/>
        <end position="10"/>
    </location>
</feature>
<feature type="compositionally biased region" description="Basic and acidic residues" evidence="1">
    <location>
        <begin position="94"/>
        <end position="109"/>
    </location>
</feature>
<feature type="compositionally biased region" description="Polar residues" evidence="1">
    <location>
        <begin position="66"/>
        <end position="75"/>
    </location>
</feature>
<feature type="compositionally biased region" description="Basic and acidic residues" evidence="1">
    <location>
        <begin position="11"/>
        <end position="20"/>
    </location>
</feature>
<evidence type="ECO:0000256" key="1">
    <source>
        <dbReference type="SAM" id="MobiDB-lite"/>
    </source>
</evidence>
<keyword evidence="4" id="KW-1185">Reference proteome</keyword>
<feature type="region of interest" description="Disordered" evidence="1">
    <location>
        <begin position="129"/>
        <end position="194"/>
    </location>
</feature>
<protein>
    <submittedName>
        <fullName evidence="3">Uncharacterized protein</fullName>
    </submittedName>
</protein>
<evidence type="ECO:0000313" key="4">
    <source>
        <dbReference type="Proteomes" id="UP000799118"/>
    </source>
</evidence>
<dbReference type="EMBL" id="ML770763">
    <property type="protein sequence ID" value="KAE9383014.1"/>
    <property type="molecule type" value="Genomic_DNA"/>
</dbReference>
<organism evidence="3 4">
    <name type="scientific">Gymnopus androsaceus JB14</name>
    <dbReference type="NCBI Taxonomy" id="1447944"/>
    <lineage>
        <taxon>Eukaryota</taxon>
        <taxon>Fungi</taxon>
        <taxon>Dikarya</taxon>
        <taxon>Basidiomycota</taxon>
        <taxon>Agaricomycotina</taxon>
        <taxon>Agaricomycetes</taxon>
        <taxon>Agaricomycetidae</taxon>
        <taxon>Agaricales</taxon>
        <taxon>Marasmiineae</taxon>
        <taxon>Omphalotaceae</taxon>
        <taxon>Gymnopus</taxon>
    </lineage>
</organism>
<sequence>MTRSHTSYQLRRSDRDRDRPPPYQPEELLKSRERIPRPVPCERAGAAVSFFQLAQPEHPILLSDYSKPNTATSANRVPPPPTSAPFTLASSRSGAKEAHGDDCDHERLAPPRGFTHLLRRFVHNGARDIEMDGERERDRDRDKDRDRTPAKRASADNLYPSSTSRLHVCHDASRLRNRDADYNPPPKPPPPKRAEYRRGVSIYIGIILVLPILGPMVIRGFRRGVWEPWGGVYIMVTLEM</sequence>
<gene>
    <name evidence="3" type="ORF">BT96DRAFT_951697</name>
</gene>
<feature type="region of interest" description="Disordered" evidence="1">
    <location>
        <begin position="1"/>
        <end position="37"/>
    </location>
</feature>
<keyword evidence="2" id="KW-1133">Transmembrane helix</keyword>
<reference evidence="3" key="1">
    <citation type="journal article" date="2019" name="Environ. Microbiol.">
        <title>Fungal ecological strategies reflected in gene transcription - a case study of two litter decomposers.</title>
        <authorList>
            <person name="Barbi F."/>
            <person name="Kohler A."/>
            <person name="Barry K."/>
            <person name="Baskaran P."/>
            <person name="Daum C."/>
            <person name="Fauchery L."/>
            <person name="Ihrmark K."/>
            <person name="Kuo A."/>
            <person name="LaButti K."/>
            <person name="Lipzen A."/>
            <person name="Morin E."/>
            <person name="Grigoriev I.V."/>
            <person name="Henrissat B."/>
            <person name="Lindahl B."/>
            <person name="Martin F."/>
        </authorList>
    </citation>
    <scope>NUCLEOTIDE SEQUENCE</scope>
    <source>
        <strain evidence="3">JB14</strain>
    </source>
</reference>